<evidence type="ECO:0000256" key="1">
    <source>
        <dbReference type="SAM" id="MobiDB-lite"/>
    </source>
</evidence>
<dbReference type="Proteomes" id="UP000450676">
    <property type="component" value="Unassembled WGS sequence"/>
</dbReference>
<evidence type="ECO:0000313" key="3">
    <source>
        <dbReference type="EMBL" id="MYN07913.1"/>
    </source>
</evidence>
<dbReference type="AlphaFoldDB" id="A0A7X4HBQ1"/>
<feature type="compositionally biased region" description="Low complexity" evidence="1">
    <location>
        <begin position="85"/>
        <end position="94"/>
    </location>
</feature>
<sequence>MSHLAAIRASCAAIAACPAAGRAHVATALLSMFAAAPLWAMPPETQAQTQAPAAQVRHLGRLFSTPQQRAQLDAQRDGNAVENQASADGAAMPAATPPAPLQLNGVVQRKGGRATVWLNDVPLAEPGSQVLPDRSVLLHLPSGKRITLKAGQSYDEATGAITNAGQ</sequence>
<proteinExistence type="predicted"/>
<evidence type="ECO:0000256" key="2">
    <source>
        <dbReference type="SAM" id="SignalP"/>
    </source>
</evidence>
<organism evidence="3 4">
    <name type="scientific">Pseudoduganella aquatica</name>
    <dbReference type="NCBI Taxonomy" id="2660641"/>
    <lineage>
        <taxon>Bacteria</taxon>
        <taxon>Pseudomonadati</taxon>
        <taxon>Pseudomonadota</taxon>
        <taxon>Betaproteobacteria</taxon>
        <taxon>Burkholderiales</taxon>
        <taxon>Oxalobacteraceae</taxon>
        <taxon>Telluria group</taxon>
        <taxon>Pseudoduganella</taxon>
    </lineage>
</organism>
<feature type="region of interest" description="Disordered" evidence="1">
    <location>
        <begin position="72"/>
        <end position="96"/>
    </location>
</feature>
<evidence type="ECO:0000313" key="4">
    <source>
        <dbReference type="Proteomes" id="UP000450676"/>
    </source>
</evidence>
<keyword evidence="4" id="KW-1185">Reference proteome</keyword>
<accession>A0A7X4HBQ1</accession>
<protein>
    <recommendedName>
        <fullName evidence="5">Type II secretion system protein GspC N-terminal domain-containing protein</fullName>
    </recommendedName>
</protein>
<keyword evidence="2" id="KW-0732">Signal</keyword>
<feature type="signal peptide" evidence="2">
    <location>
        <begin position="1"/>
        <end position="40"/>
    </location>
</feature>
<feature type="chain" id="PRO_5031183802" description="Type II secretion system protein GspC N-terminal domain-containing protein" evidence="2">
    <location>
        <begin position="41"/>
        <end position="166"/>
    </location>
</feature>
<dbReference type="RefSeq" id="WP_161072256.1">
    <property type="nucleotide sequence ID" value="NZ_CP086370.1"/>
</dbReference>
<comment type="caution">
    <text evidence="3">The sequence shown here is derived from an EMBL/GenBank/DDBJ whole genome shotgun (WGS) entry which is preliminary data.</text>
</comment>
<name>A0A7X4HBQ1_9BURK</name>
<dbReference type="EMBL" id="WWCU01000010">
    <property type="protein sequence ID" value="MYN07913.1"/>
    <property type="molecule type" value="Genomic_DNA"/>
</dbReference>
<evidence type="ECO:0008006" key="5">
    <source>
        <dbReference type="Google" id="ProtNLM"/>
    </source>
</evidence>
<gene>
    <name evidence="3" type="ORF">GTP77_11260</name>
</gene>
<reference evidence="3 4" key="1">
    <citation type="submission" date="2019-12" db="EMBL/GenBank/DDBJ databases">
        <title>Novel species isolated from a subtropical stream in China.</title>
        <authorList>
            <person name="Lu H."/>
        </authorList>
    </citation>
    <scope>NUCLEOTIDE SEQUENCE [LARGE SCALE GENOMIC DNA]</scope>
    <source>
        <strain evidence="3 4">FT127W</strain>
    </source>
</reference>